<organism evidence="1 2">
    <name type="scientific">Colocasia esculenta</name>
    <name type="common">Wild taro</name>
    <name type="synonym">Arum esculentum</name>
    <dbReference type="NCBI Taxonomy" id="4460"/>
    <lineage>
        <taxon>Eukaryota</taxon>
        <taxon>Viridiplantae</taxon>
        <taxon>Streptophyta</taxon>
        <taxon>Embryophyta</taxon>
        <taxon>Tracheophyta</taxon>
        <taxon>Spermatophyta</taxon>
        <taxon>Magnoliopsida</taxon>
        <taxon>Liliopsida</taxon>
        <taxon>Araceae</taxon>
        <taxon>Aroideae</taxon>
        <taxon>Colocasieae</taxon>
        <taxon>Colocasia</taxon>
    </lineage>
</organism>
<accession>A0A843XHI9</accession>
<dbReference type="Proteomes" id="UP000652761">
    <property type="component" value="Unassembled WGS sequence"/>
</dbReference>
<sequence length="75" mass="8207">MVSVMSGGVPGSRAVSCVPALADGLRGRDSLLQEFIVGWWWWRFVALRIASSVFHAPLLLWCGLPWEDYTGASLG</sequence>
<evidence type="ECO:0000313" key="2">
    <source>
        <dbReference type="Proteomes" id="UP000652761"/>
    </source>
</evidence>
<dbReference type="EMBL" id="NMUH01008651">
    <property type="protein sequence ID" value="MQM19088.1"/>
    <property type="molecule type" value="Genomic_DNA"/>
</dbReference>
<comment type="caution">
    <text evidence="1">The sequence shown here is derived from an EMBL/GenBank/DDBJ whole genome shotgun (WGS) entry which is preliminary data.</text>
</comment>
<dbReference type="AlphaFoldDB" id="A0A843XHI9"/>
<keyword evidence="2" id="KW-1185">Reference proteome</keyword>
<proteinExistence type="predicted"/>
<protein>
    <submittedName>
        <fullName evidence="1">Uncharacterized protein</fullName>
    </submittedName>
</protein>
<name>A0A843XHI9_COLES</name>
<evidence type="ECO:0000313" key="1">
    <source>
        <dbReference type="EMBL" id="MQM19088.1"/>
    </source>
</evidence>
<gene>
    <name evidence="1" type="ORF">Taro_052088</name>
</gene>
<reference evidence="1" key="1">
    <citation type="submission" date="2017-07" db="EMBL/GenBank/DDBJ databases">
        <title>Taro Niue Genome Assembly and Annotation.</title>
        <authorList>
            <person name="Atibalentja N."/>
            <person name="Keating K."/>
            <person name="Fields C.J."/>
        </authorList>
    </citation>
    <scope>NUCLEOTIDE SEQUENCE</scope>
    <source>
        <strain evidence="1">Niue_2</strain>
        <tissue evidence="1">Leaf</tissue>
    </source>
</reference>